<sequence length="30" mass="3732">MIHWLANFMDPFDLQLRNFLAQFCWLEMSN</sequence>
<evidence type="ECO:0000313" key="1">
    <source>
        <dbReference type="EMBL" id="JAD69293.1"/>
    </source>
</evidence>
<accession>A0A0A9C4B5</accession>
<dbReference type="EMBL" id="GBRH01228602">
    <property type="protein sequence ID" value="JAD69293.1"/>
    <property type="molecule type" value="Transcribed_RNA"/>
</dbReference>
<proteinExistence type="predicted"/>
<dbReference type="AlphaFoldDB" id="A0A0A9C4B5"/>
<protein>
    <submittedName>
        <fullName evidence="1">Uncharacterized protein</fullName>
    </submittedName>
</protein>
<reference evidence="1" key="1">
    <citation type="submission" date="2014-09" db="EMBL/GenBank/DDBJ databases">
        <authorList>
            <person name="Magalhaes I.L.F."/>
            <person name="Oliveira U."/>
            <person name="Santos F.R."/>
            <person name="Vidigal T.H.D.A."/>
            <person name="Brescovit A.D."/>
            <person name="Santos A.J."/>
        </authorList>
    </citation>
    <scope>NUCLEOTIDE SEQUENCE</scope>
    <source>
        <tissue evidence="1">Shoot tissue taken approximately 20 cm above the soil surface</tissue>
    </source>
</reference>
<organism evidence="1">
    <name type="scientific">Arundo donax</name>
    <name type="common">Giant reed</name>
    <name type="synonym">Donax arundinaceus</name>
    <dbReference type="NCBI Taxonomy" id="35708"/>
    <lineage>
        <taxon>Eukaryota</taxon>
        <taxon>Viridiplantae</taxon>
        <taxon>Streptophyta</taxon>
        <taxon>Embryophyta</taxon>
        <taxon>Tracheophyta</taxon>
        <taxon>Spermatophyta</taxon>
        <taxon>Magnoliopsida</taxon>
        <taxon>Liliopsida</taxon>
        <taxon>Poales</taxon>
        <taxon>Poaceae</taxon>
        <taxon>PACMAD clade</taxon>
        <taxon>Arundinoideae</taxon>
        <taxon>Arundineae</taxon>
        <taxon>Arundo</taxon>
    </lineage>
</organism>
<reference evidence="1" key="2">
    <citation type="journal article" date="2015" name="Data Brief">
        <title>Shoot transcriptome of the giant reed, Arundo donax.</title>
        <authorList>
            <person name="Barrero R.A."/>
            <person name="Guerrero F.D."/>
            <person name="Moolhuijzen P."/>
            <person name="Goolsby J.A."/>
            <person name="Tidwell J."/>
            <person name="Bellgard S.E."/>
            <person name="Bellgard M.I."/>
        </authorList>
    </citation>
    <scope>NUCLEOTIDE SEQUENCE</scope>
    <source>
        <tissue evidence="1">Shoot tissue taken approximately 20 cm above the soil surface</tissue>
    </source>
</reference>
<name>A0A0A9C4B5_ARUDO</name>